<proteinExistence type="inferred from homology"/>
<name>A0A4U1BSG5_9GAMM</name>
<keyword evidence="6" id="KW-1185">Reference proteome</keyword>
<dbReference type="GO" id="GO:0005048">
    <property type="term" value="F:signal sequence binding"/>
    <property type="evidence" value="ECO:0007669"/>
    <property type="project" value="UniProtKB-UniRule"/>
</dbReference>
<dbReference type="EMBL" id="SWCJ01000002">
    <property type="protein sequence ID" value="TKB57556.1"/>
    <property type="molecule type" value="Genomic_DNA"/>
</dbReference>
<comment type="caution">
    <text evidence="5">The sequence shown here is derived from an EMBL/GenBank/DDBJ whole genome shotgun (WGS) entry which is preliminary data.</text>
</comment>
<keyword evidence="3 4" id="KW-0143">Chaperone</keyword>
<organism evidence="5 6">
    <name type="scientific">Ferrimonas aestuarii</name>
    <dbReference type="NCBI Taxonomy" id="2569539"/>
    <lineage>
        <taxon>Bacteria</taxon>
        <taxon>Pseudomonadati</taxon>
        <taxon>Pseudomonadota</taxon>
        <taxon>Gammaproteobacteria</taxon>
        <taxon>Alteromonadales</taxon>
        <taxon>Ferrimonadaceae</taxon>
        <taxon>Ferrimonas</taxon>
    </lineage>
</organism>
<evidence type="ECO:0000256" key="4">
    <source>
        <dbReference type="HAMAP-Rule" id="MF_02200"/>
    </source>
</evidence>
<dbReference type="GO" id="GO:0005737">
    <property type="term" value="C:cytoplasm"/>
    <property type="evidence" value="ECO:0007669"/>
    <property type="project" value="UniProtKB-SubCell"/>
</dbReference>
<evidence type="ECO:0000313" key="5">
    <source>
        <dbReference type="EMBL" id="TKB57556.1"/>
    </source>
</evidence>
<dbReference type="AlphaFoldDB" id="A0A4U1BSG5"/>
<evidence type="ECO:0000256" key="1">
    <source>
        <dbReference type="ARBA" id="ARBA00004496"/>
    </source>
</evidence>
<evidence type="ECO:0000313" key="6">
    <source>
        <dbReference type="Proteomes" id="UP000305675"/>
    </source>
</evidence>
<evidence type="ECO:0000256" key="2">
    <source>
        <dbReference type="ARBA" id="ARBA00022490"/>
    </source>
</evidence>
<comment type="subcellular location">
    <subcellularLocation>
        <location evidence="1 4">Cytoplasm</location>
    </subcellularLocation>
</comment>
<dbReference type="HAMAP" id="MF_02200">
    <property type="entry name" value="NapD"/>
    <property type="match status" value="1"/>
</dbReference>
<dbReference type="OrthoDB" id="5770785at2"/>
<reference evidence="5 6" key="1">
    <citation type="submission" date="2019-04" db="EMBL/GenBank/DDBJ databases">
        <authorList>
            <person name="Hwang J.C."/>
        </authorList>
    </citation>
    <scope>NUCLEOTIDE SEQUENCE [LARGE SCALE GENOMIC DNA]</scope>
    <source>
        <strain evidence="5 6">IMCC35002</strain>
    </source>
</reference>
<comment type="subunit">
    <text evidence="4">Interacts with the cytoplasmic NapA precursor.</text>
</comment>
<dbReference type="PANTHER" id="PTHR38603:SF1">
    <property type="entry name" value="CHAPERONE NAPD"/>
    <property type="match status" value="1"/>
</dbReference>
<dbReference type="Pfam" id="PF03927">
    <property type="entry name" value="NapD"/>
    <property type="match status" value="1"/>
</dbReference>
<accession>A0A4U1BSG5</accession>
<dbReference type="PANTHER" id="PTHR38603">
    <property type="entry name" value="CHAPERONE NAPD"/>
    <property type="match status" value="1"/>
</dbReference>
<dbReference type="Gene3D" id="3.30.70.920">
    <property type="match status" value="1"/>
</dbReference>
<dbReference type="InterPro" id="IPR005623">
    <property type="entry name" value="Chaperone_NapD_NO3_reduct"/>
</dbReference>
<comment type="function">
    <text evidence="4">Chaperone for NapA, the catalytic subunit of the periplasmic nitrate reductase. It binds directly and specifically to the twin-arginine signal peptide of NapA, preventing premature interaction with the Tat translocase and premature export.</text>
</comment>
<sequence length="107" mass="11509">MPLRGYGESYPERPTSKSFKVNEANTVSQPTHISGLVISCHIEATADVANAVSAFDGCEIVSQTETGKLVATLECADQKATQETINQINDLDGVVNTALAYHRVEQL</sequence>
<protein>
    <recommendedName>
        <fullName evidence="4">Chaperone NapD</fullName>
    </recommendedName>
    <alternativeName>
        <fullName evidence="4">NapA signal peptide-binding chaperone NapD</fullName>
    </alternativeName>
</protein>
<comment type="similarity">
    <text evidence="4">Belongs to the NapD family.</text>
</comment>
<dbReference type="GO" id="GO:0051224">
    <property type="term" value="P:negative regulation of protein transport"/>
    <property type="evidence" value="ECO:0007669"/>
    <property type="project" value="UniProtKB-UniRule"/>
</dbReference>
<dbReference type="Proteomes" id="UP000305675">
    <property type="component" value="Unassembled WGS sequence"/>
</dbReference>
<gene>
    <name evidence="4" type="primary">napD</name>
    <name evidence="5" type="ORF">FCL42_04595</name>
</gene>
<keyword evidence="2 4" id="KW-0963">Cytoplasm</keyword>
<evidence type="ECO:0000256" key="3">
    <source>
        <dbReference type="ARBA" id="ARBA00023186"/>
    </source>
</evidence>